<dbReference type="AlphaFoldDB" id="A0A833SAU7"/>
<organism evidence="2 4">
    <name type="scientific">Phytophthora infestans</name>
    <name type="common">Potato late blight agent</name>
    <name type="synonym">Botrytis infestans</name>
    <dbReference type="NCBI Taxonomy" id="4787"/>
    <lineage>
        <taxon>Eukaryota</taxon>
        <taxon>Sar</taxon>
        <taxon>Stramenopiles</taxon>
        <taxon>Oomycota</taxon>
        <taxon>Peronosporomycetes</taxon>
        <taxon>Peronosporales</taxon>
        <taxon>Peronosporaceae</taxon>
        <taxon>Phytophthora</taxon>
    </lineage>
</organism>
<proteinExistence type="predicted"/>
<evidence type="ECO:0000256" key="1">
    <source>
        <dbReference type="SAM" id="MobiDB-lite"/>
    </source>
</evidence>
<protein>
    <submittedName>
        <fullName evidence="2">Uncharacterized protein</fullName>
    </submittedName>
</protein>
<dbReference type="Proteomes" id="UP000602510">
    <property type="component" value="Unassembled WGS sequence"/>
</dbReference>
<feature type="region of interest" description="Disordered" evidence="1">
    <location>
        <begin position="1"/>
        <end position="92"/>
    </location>
</feature>
<feature type="region of interest" description="Disordered" evidence="1">
    <location>
        <begin position="132"/>
        <end position="168"/>
    </location>
</feature>
<dbReference type="EMBL" id="WSZM01000067">
    <property type="protein sequence ID" value="KAF4044562.1"/>
    <property type="molecule type" value="Genomic_DNA"/>
</dbReference>
<feature type="compositionally biased region" description="Polar residues" evidence="1">
    <location>
        <begin position="135"/>
        <end position="146"/>
    </location>
</feature>
<dbReference type="Proteomes" id="UP000704712">
    <property type="component" value="Unassembled WGS sequence"/>
</dbReference>
<dbReference type="EMBL" id="JAACNO010000312">
    <property type="protein sequence ID" value="KAF4148227.1"/>
    <property type="molecule type" value="Genomic_DNA"/>
</dbReference>
<evidence type="ECO:0000313" key="3">
    <source>
        <dbReference type="EMBL" id="KAF4148227.1"/>
    </source>
</evidence>
<sequence length="207" mass="22368">MDDQNSDTAASRGLTPVADAVDGEGETGLSGSGIAAADKHTVEAPRASKVVVPQQSVCKEKRGRQVRQGECIGTGDEKTQQQGHAMASKEGDLRSGRLCVASRRPHPKRHWIQTQVVGYTTVTKPPYAKGVLVGKSSSGDGASTTRAKARKEENDRGATRVKTTRSASRWVPVRVKQVRRSGFYETGGGRVDRSRCQHSCKWRRLAA</sequence>
<keyword evidence="4" id="KW-1185">Reference proteome</keyword>
<evidence type="ECO:0000313" key="2">
    <source>
        <dbReference type="EMBL" id="KAF4044562.1"/>
    </source>
</evidence>
<gene>
    <name evidence="2" type="ORF">GN244_ATG03107</name>
    <name evidence="3" type="ORF">GN958_ATG02551</name>
</gene>
<evidence type="ECO:0000313" key="4">
    <source>
        <dbReference type="Proteomes" id="UP000602510"/>
    </source>
</evidence>
<comment type="caution">
    <text evidence="2">The sequence shown here is derived from an EMBL/GenBank/DDBJ whole genome shotgun (WGS) entry which is preliminary data.</text>
</comment>
<accession>A0A833SAU7</accession>
<reference evidence="2" key="1">
    <citation type="submission" date="2020-04" db="EMBL/GenBank/DDBJ databases">
        <title>Hybrid Assembly of Korean Phytophthora infestans isolates.</title>
        <authorList>
            <person name="Prokchorchik M."/>
            <person name="Lee Y."/>
            <person name="Seo J."/>
            <person name="Cho J.-H."/>
            <person name="Park Y.-E."/>
            <person name="Jang D.-C."/>
            <person name="Im J.-S."/>
            <person name="Choi J.-G."/>
            <person name="Park H.-J."/>
            <person name="Lee G.-B."/>
            <person name="Lee Y.-G."/>
            <person name="Hong S.-Y."/>
            <person name="Cho K."/>
            <person name="Sohn K.H."/>
        </authorList>
    </citation>
    <scope>NUCLEOTIDE SEQUENCE</scope>
    <source>
        <strain evidence="2">KR_1_A1</strain>
        <strain evidence="3">KR_2_A2</strain>
    </source>
</reference>
<name>A0A833SAU7_PHYIN</name>